<protein>
    <recommendedName>
        <fullName evidence="6">Pectate lyase</fullName>
    </recommendedName>
</protein>
<accession>A0A1H7SI06</accession>
<evidence type="ECO:0000256" key="1">
    <source>
        <dbReference type="ARBA" id="ARBA00022723"/>
    </source>
</evidence>
<dbReference type="EMBL" id="FOAF01000003">
    <property type="protein sequence ID" value="SEL71786.1"/>
    <property type="molecule type" value="Genomic_DNA"/>
</dbReference>
<name>A0A1H7SI06_OLID1</name>
<dbReference type="InterPro" id="IPR011050">
    <property type="entry name" value="Pectin_lyase_fold/virulence"/>
</dbReference>
<evidence type="ECO:0008006" key="6">
    <source>
        <dbReference type="Google" id="ProtNLM"/>
    </source>
</evidence>
<dbReference type="AlphaFoldDB" id="A0A1H7SI06"/>
<dbReference type="InterPro" id="IPR052063">
    <property type="entry name" value="Polysaccharide_Lyase_1"/>
</dbReference>
<keyword evidence="2" id="KW-0325">Glycoprotein</keyword>
<proteinExistence type="predicted"/>
<dbReference type="PANTHER" id="PTHR42970">
    <property type="entry name" value="PECTATE LYASE C-RELATED"/>
    <property type="match status" value="1"/>
</dbReference>
<dbReference type="GO" id="GO:0046872">
    <property type="term" value="F:metal ion binding"/>
    <property type="evidence" value="ECO:0007669"/>
    <property type="project" value="UniProtKB-KW"/>
</dbReference>
<organism evidence="4 5">
    <name type="scientific">Olivibacter domesticus</name>
    <name type="common">Pseudosphingobacterium domesticum</name>
    <dbReference type="NCBI Taxonomy" id="407022"/>
    <lineage>
        <taxon>Bacteria</taxon>
        <taxon>Pseudomonadati</taxon>
        <taxon>Bacteroidota</taxon>
        <taxon>Sphingobacteriia</taxon>
        <taxon>Sphingobacteriales</taxon>
        <taxon>Sphingobacteriaceae</taxon>
        <taxon>Olivibacter</taxon>
    </lineage>
</organism>
<evidence type="ECO:0000256" key="3">
    <source>
        <dbReference type="SAM" id="SignalP"/>
    </source>
</evidence>
<dbReference type="STRING" id="407022.SAMN05661044_03225"/>
<dbReference type="RefSeq" id="WP_238383789.1">
    <property type="nucleotide sequence ID" value="NZ_FOAF01000003.1"/>
</dbReference>
<gene>
    <name evidence="4" type="ORF">SAMN05661044_03225</name>
</gene>
<evidence type="ECO:0000313" key="4">
    <source>
        <dbReference type="EMBL" id="SEL71786.1"/>
    </source>
</evidence>
<reference evidence="5" key="1">
    <citation type="submission" date="2016-10" db="EMBL/GenBank/DDBJ databases">
        <authorList>
            <person name="Varghese N."/>
            <person name="Submissions S."/>
        </authorList>
    </citation>
    <scope>NUCLEOTIDE SEQUENCE [LARGE SCALE GENOMIC DNA]</scope>
    <source>
        <strain evidence="5">DSM 18733</strain>
    </source>
</reference>
<keyword evidence="5" id="KW-1185">Reference proteome</keyword>
<feature type="signal peptide" evidence="3">
    <location>
        <begin position="1"/>
        <end position="20"/>
    </location>
</feature>
<evidence type="ECO:0000256" key="2">
    <source>
        <dbReference type="ARBA" id="ARBA00023180"/>
    </source>
</evidence>
<dbReference type="PROSITE" id="PS51257">
    <property type="entry name" value="PROKAR_LIPOPROTEIN"/>
    <property type="match status" value="1"/>
</dbReference>
<keyword evidence="1" id="KW-0479">Metal-binding</keyword>
<dbReference type="Gene3D" id="2.160.20.10">
    <property type="entry name" value="Single-stranded right-handed beta-helix, Pectin lyase-like"/>
    <property type="match status" value="1"/>
</dbReference>
<keyword evidence="3" id="KW-0732">Signal</keyword>
<sequence length="497" mass="53806">MKRIKWMFIGLVALISCSKATIDLQSKQMASAEKKQTNSTLVAFPGADGYGKSATGGRGGTVYYVTNLNNSGPGSLRDAVSQPNRTVLFKVSGTIFLQSNLFITQNNITIAGQSAPGDGICIAGYGTAIRANNIIIRYLRFRLGDINGITTDALYTSLPTAGGTPYANIIIDHCSLSWSVDEIGSFYGITDFSLQWCILSESLYKSAHEKGTHGYGGIWGGNRSSFHHNLLSHNSSRNPRFAGTLAATGPDEELVDFRNNVIYNWGNINSTYGGENGDYNMVNNYYKYGPATPGSTVSSISNKRNRILQYTSYSLSAGDTVWGGRFFIHGNFVDGFPDVTADNWEKGVQRDSYSGAAALIAAAKQNTPFPTLPILAGTAEEAYQEVLNSAGAILPKRDTVDKRIIQEVRNKTATYEGATYALVNTAGIQHPSGIIDSQQDVGGWPTLQSVTPPDDSDEDGIPDVWEVDHQLDPNDPTDANQLADDGYTMLEKYLNSL</sequence>
<feature type="chain" id="PRO_5011542347" description="Pectate lyase" evidence="3">
    <location>
        <begin position="21"/>
        <end position="497"/>
    </location>
</feature>
<dbReference type="InterPro" id="IPR012334">
    <property type="entry name" value="Pectin_lyas_fold"/>
</dbReference>
<evidence type="ECO:0000313" key="5">
    <source>
        <dbReference type="Proteomes" id="UP000199421"/>
    </source>
</evidence>
<dbReference type="Proteomes" id="UP000199421">
    <property type="component" value="Unassembled WGS sequence"/>
</dbReference>
<dbReference type="PANTHER" id="PTHR42970:SF1">
    <property type="entry name" value="PECTATE LYASE C-RELATED"/>
    <property type="match status" value="1"/>
</dbReference>
<dbReference type="SUPFAM" id="SSF51126">
    <property type="entry name" value="Pectin lyase-like"/>
    <property type="match status" value="1"/>
</dbReference>